<evidence type="ECO:0000313" key="5">
    <source>
        <dbReference type="Proteomes" id="UP001327560"/>
    </source>
</evidence>
<evidence type="ECO:0000259" key="3">
    <source>
        <dbReference type="Pfam" id="PF24865"/>
    </source>
</evidence>
<name>A0AAQ3K1W1_9LILI</name>
<feature type="domain" description="DUF7731" evidence="3">
    <location>
        <begin position="28"/>
        <end position="122"/>
    </location>
</feature>
<keyword evidence="5" id="KW-1185">Reference proteome</keyword>
<feature type="signal peptide" evidence="2">
    <location>
        <begin position="1"/>
        <end position="26"/>
    </location>
</feature>
<dbReference type="AlphaFoldDB" id="A0AAQ3K1W1"/>
<dbReference type="EMBL" id="CP136892">
    <property type="protein sequence ID" value="WOL00297.1"/>
    <property type="molecule type" value="Genomic_DNA"/>
</dbReference>
<proteinExistence type="predicted"/>
<keyword evidence="1" id="KW-0472">Membrane</keyword>
<reference evidence="4 5" key="1">
    <citation type="submission" date="2023-10" db="EMBL/GenBank/DDBJ databases">
        <title>Chromosome-scale genome assembly provides insights into flower coloration mechanisms of Canna indica.</title>
        <authorList>
            <person name="Li C."/>
        </authorList>
    </citation>
    <scope>NUCLEOTIDE SEQUENCE [LARGE SCALE GENOMIC DNA]</scope>
    <source>
        <tissue evidence="4">Flower</tissue>
    </source>
</reference>
<evidence type="ECO:0000256" key="2">
    <source>
        <dbReference type="SAM" id="SignalP"/>
    </source>
</evidence>
<organism evidence="4 5">
    <name type="scientific">Canna indica</name>
    <name type="common">Indian-shot</name>
    <dbReference type="NCBI Taxonomy" id="4628"/>
    <lineage>
        <taxon>Eukaryota</taxon>
        <taxon>Viridiplantae</taxon>
        <taxon>Streptophyta</taxon>
        <taxon>Embryophyta</taxon>
        <taxon>Tracheophyta</taxon>
        <taxon>Spermatophyta</taxon>
        <taxon>Magnoliopsida</taxon>
        <taxon>Liliopsida</taxon>
        <taxon>Zingiberales</taxon>
        <taxon>Cannaceae</taxon>
        <taxon>Canna</taxon>
    </lineage>
</organism>
<evidence type="ECO:0000313" key="4">
    <source>
        <dbReference type="EMBL" id="WOL00297.1"/>
    </source>
</evidence>
<dbReference type="Proteomes" id="UP001327560">
    <property type="component" value="Chromosome 3"/>
</dbReference>
<protein>
    <recommendedName>
        <fullName evidence="3">DUF7731 domain-containing protein</fullName>
    </recommendedName>
</protein>
<dbReference type="PANTHER" id="PTHR34366">
    <property type="entry name" value="OS07G0289901 PROTEIN-RELATED"/>
    <property type="match status" value="1"/>
</dbReference>
<feature type="transmembrane region" description="Helical" evidence="1">
    <location>
        <begin position="147"/>
        <end position="166"/>
    </location>
</feature>
<accession>A0AAQ3K1W1</accession>
<dbReference type="PANTHER" id="PTHR34366:SF2">
    <property type="entry name" value="OS07G0289901 PROTEIN"/>
    <property type="match status" value="1"/>
</dbReference>
<sequence>MASSFLLKPWCFSLAVLYFLASLCKSAESYSTATSCFINHNIYVRCQEAYRLSAEGEISVPPQAAEDFCGGPCLVETRLVLDCVERMLHGFEFYNGASVLDVRFSLATACSHTNSRGDFHVRPNQSAKVVPDDARFDDYNYDHGSKLSVVSVYLVGLLLLSLTVLLL</sequence>
<dbReference type="InterPro" id="IPR056633">
    <property type="entry name" value="DUF7731"/>
</dbReference>
<evidence type="ECO:0000256" key="1">
    <source>
        <dbReference type="SAM" id="Phobius"/>
    </source>
</evidence>
<keyword evidence="2" id="KW-0732">Signal</keyword>
<feature type="chain" id="PRO_5042882826" description="DUF7731 domain-containing protein" evidence="2">
    <location>
        <begin position="27"/>
        <end position="167"/>
    </location>
</feature>
<keyword evidence="1" id="KW-0812">Transmembrane</keyword>
<keyword evidence="1" id="KW-1133">Transmembrane helix</keyword>
<gene>
    <name evidence="4" type="ORF">Cni_G09010</name>
</gene>
<dbReference type="Pfam" id="PF24865">
    <property type="entry name" value="DUF7731"/>
    <property type="match status" value="1"/>
</dbReference>